<dbReference type="PROSITE" id="PS51194">
    <property type="entry name" value="HELICASE_CTER"/>
    <property type="match status" value="1"/>
</dbReference>
<sequence length="676" mass="74675">MLQPCPKTKKDMALGQNIYPTQRTGLEDILKAIEELDFKEPTPIQWQVIPLALRNRADILGSAPTGSGKTLAFGVPVLVRVREAKLRFATKIQSSLALGSQETQTSPKLSKKAKKRVRSASLSGLHANSSRGEMKRRKVMEELALIEELDPDTMDVVKVHDLSKKSAVMHSEESFNGAVPSDGGVLGLVILPTRELALQVTTHLRALAKHMTPPGVTIEAIVGGISVQKQERILRQRRPDILVATPGRLWEFIQQENETLVSMPQTLSAVVFDEADRLVESQHFVELRSILQFLKNKPADLKRQTFVFSATLTFVHSNALMPGTHSNKHIKKFATGKKMDVHAKLGFLRDMLGLAARAKVVDLSSSAPPELIGKIGASDNAPEAPKNTVCLPSGLSEYRLSCPNQVDKDVLLVWLLLAARVVNSGRALIFLNSKSGARRLAGVLRQCGEISPYLCVLHADMLQKQRLRSLERFQASNAAVIVATDVAARGLDFASCEVAWVVHFDVPRTTEIYIHRCGRTARANRSGRSVVMLAPGDVLRWRKLARNLHHLSEDGDALHLPELKPTATTEEVAEFRSIVRLMREMDEIEHGASKKAADREWFLRTAREADIDLDSDLGLSSDDDNDGGNRKRVKKTAKKTVVSLRHAGVVATAAGTEYEASPEGTIWEKIMRFYSE</sequence>
<dbReference type="CTD" id="36342014"/>
<comment type="caution">
    <text evidence="11">The sequence shown here is derived from an EMBL/GenBank/DDBJ whole genome shotgun (WGS) entry which is preliminary data.</text>
</comment>
<evidence type="ECO:0000313" key="11">
    <source>
        <dbReference type="EMBL" id="EUB58875.1"/>
    </source>
</evidence>
<gene>
    <name evidence="11" type="ORF">EGR_06299</name>
</gene>
<dbReference type="OMA" id="QMIQKAR"/>
<feature type="domain" description="Helicase ATP-binding" evidence="9">
    <location>
        <begin position="50"/>
        <end position="330"/>
    </location>
</feature>
<keyword evidence="5 7" id="KW-0694">RNA-binding</keyword>
<keyword evidence="2 6" id="KW-0378">Hydrolase</keyword>
<evidence type="ECO:0000256" key="7">
    <source>
        <dbReference type="RuleBase" id="RU365068"/>
    </source>
</evidence>
<evidence type="ECO:0000256" key="2">
    <source>
        <dbReference type="ARBA" id="ARBA00022801"/>
    </source>
</evidence>
<evidence type="ECO:0000313" key="12">
    <source>
        <dbReference type="Proteomes" id="UP000019149"/>
    </source>
</evidence>
<name>W6UCB1_ECHGR</name>
<comment type="catalytic activity">
    <reaction evidence="7">
        <text>ATP + H2O = ADP + phosphate + H(+)</text>
        <dbReference type="Rhea" id="RHEA:13065"/>
        <dbReference type="ChEBI" id="CHEBI:15377"/>
        <dbReference type="ChEBI" id="CHEBI:15378"/>
        <dbReference type="ChEBI" id="CHEBI:30616"/>
        <dbReference type="ChEBI" id="CHEBI:43474"/>
        <dbReference type="ChEBI" id="CHEBI:456216"/>
        <dbReference type="EC" id="3.6.4.13"/>
    </reaction>
</comment>
<organism evidence="11 12">
    <name type="scientific">Echinococcus granulosus</name>
    <name type="common">Hydatid tapeworm</name>
    <dbReference type="NCBI Taxonomy" id="6210"/>
    <lineage>
        <taxon>Eukaryota</taxon>
        <taxon>Metazoa</taxon>
        <taxon>Spiralia</taxon>
        <taxon>Lophotrochozoa</taxon>
        <taxon>Platyhelminthes</taxon>
        <taxon>Cestoda</taxon>
        <taxon>Eucestoda</taxon>
        <taxon>Cyclophyllidea</taxon>
        <taxon>Taeniidae</taxon>
        <taxon>Echinococcus</taxon>
        <taxon>Echinococcus granulosus group</taxon>
    </lineage>
</organism>
<dbReference type="GO" id="GO:0003724">
    <property type="term" value="F:RNA helicase activity"/>
    <property type="evidence" value="ECO:0007669"/>
    <property type="project" value="UniProtKB-EC"/>
</dbReference>
<dbReference type="SUPFAM" id="SSF52540">
    <property type="entry name" value="P-loop containing nucleoside triphosphate hydrolases"/>
    <property type="match status" value="2"/>
</dbReference>
<keyword evidence="3 6" id="KW-0347">Helicase</keyword>
<protein>
    <recommendedName>
        <fullName evidence="7">ATP-dependent RNA helicase</fullName>
        <ecNumber evidence="7">3.6.4.13</ecNumber>
    </recommendedName>
</protein>
<comment type="domain">
    <text evidence="7">The Q motif is unique to and characteristic of the DEAD box family of RNA helicases and controls ATP binding and hydrolysis.</text>
</comment>
<dbReference type="PROSITE" id="PS51192">
    <property type="entry name" value="HELICASE_ATP_BIND_1"/>
    <property type="match status" value="1"/>
</dbReference>
<dbReference type="GO" id="GO:0003723">
    <property type="term" value="F:RNA binding"/>
    <property type="evidence" value="ECO:0007669"/>
    <property type="project" value="UniProtKB-UniRule"/>
</dbReference>
<dbReference type="AlphaFoldDB" id="W6UCB1"/>
<dbReference type="STRING" id="6210.W6UCB1"/>
<dbReference type="GO" id="GO:0005524">
    <property type="term" value="F:ATP binding"/>
    <property type="evidence" value="ECO:0007669"/>
    <property type="project" value="UniProtKB-UniRule"/>
</dbReference>
<keyword evidence="4 6" id="KW-0067">ATP-binding</keyword>
<dbReference type="GO" id="GO:0016787">
    <property type="term" value="F:hydrolase activity"/>
    <property type="evidence" value="ECO:0007669"/>
    <property type="project" value="UniProtKB-KW"/>
</dbReference>
<accession>W6UCB1</accession>
<dbReference type="OrthoDB" id="4310724at2759"/>
<reference evidence="11 12" key="1">
    <citation type="journal article" date="2013" name="Nat. Genet.">
        <title>The genome of the hydatid tapeworm Echinococcus granulosus.</title>
        <authorList>
            <person name="Zheng H."/>
            <person name="Zhang W."/>
            <person name="Zhang L."/>
            <person name="Zhang Z."/>
            <person name="Li J."/>
            <person name="Lu G."/>
            <person name="Zhu Y."/>
            <person name="Wang Y."/>
            <person name="Huang Y."/>
            <person name="Liu J."/>
            <person name="Kang H."/>
            <person name="Chen J."/>
            <person name="Wang L."/>
            <person name="Chen A."/>
            <person name="Yu S."/>
            <person name="Gao Z."/>
            <person name="Jin L."/>
            <person name="Gu W."/>
            <person name="Wang Z."/>
            <person name="Zhao L."/>
            <person name="Shi B."/>
            <person name="Wen H."/>
            <person name="Lin R."/>
            <person name="Jones M.K."/>
            <person name="Brejova B."/>
            <person name="Vinar T."/>
            <person name="Zhao G."/>
            <person name="McManus D.P."/>
            <person name="Chen Z."/>
            <person name="Zhou Y."/>
            <person name="Wang S."/>
        </authorList>
    </citation>
    <scope>NUCLEOTIDE SEQUENCE [LARGE SCALE GENOMIC DNA]</scope>
</reference>
<evidence type="ECO:0000256" key="5">
    <source>
        <dbReference type="ARBA" id="ARBA00022884"/>
    </source>
</evidence>
<dbReference type="Gene3D" id="3.40.50.300">
    <property type="entry name" value="P-loop containing nucleotide triphosphate hydrolases"/>
    <property type="match status" value="2"/>
</dbReference>
<evidence type="ECO:0000259" key="10">
    <source>
        <dbReference type="PROSITE" id="PS51194"/>
    </source>
</evidence>
<feature type="compositionally biased region" description="Acidic residues" evidence="8">
    <location>
        <begin position="614"/>
        <end position="626"/>
    </location>
</feature>
<dbReference type="InterPro" id="IPR001650">
    <property type="entry name" value="Helicase_C-like"/>
</dbReference>
<dbReference type="InterPro" id="IPR000629">
    <property type="entry name" value="RNA-helicase_DEAD-box_CS"/>
</dbReference>
<evidence type="ECO:0000256" key="6">
    <source>
        <dbReference type="RuleBase" id="RU000492"/>
    </source>
</evidence>
<feature type="region of interest" description="Disordered" evidence="8">
    <location>
        <begin position="614"/>
        <end position="637"/>
    </location>
</feature>
<dbReference type="InterPro" id="IPR011545">
    <property type="entry name" value="DEAD/DEAH_box_helicase_dom"/>
</dbReference>
<dbReference type="Proteomes" id="UP000019149">
    <property type="component" value="Unassembled WGS sequence"/>
</dbReference>
<evidence type="ECO:0000256" key="3">
    <source>
        <dbReference type="ARBA" id="ARBA00022806"/>
    </source>
</evidence>
<dbReference type="InterPro" id="IPR027417">
    <property type="entry name" value="P-loop_NTPase"/>
</dbReference>
<dbReference type="Pfam" id="PF00270">
    <property type="entry name" value="DEAD"/>
    <property type="match status" value="1"/>
</dbReference>
<dbReference type="RefSeq" id="XP_024350071.1">
    <property type="nucleotide sequence ID" value="XM_024495548.1"/>
</dbReference>
<keyword evidence="1 6" id="KW-0547">Nucleotide-binding</keyword>
<dbReference type="SMART" id="SM00487">
    <property type="entry name" value="DEXDc"/>
    <property type="match status" value="1"/>
</dbReference>
<dbReference type="PANTHER" id="PTHR24031">
    <property type="entry name" value="RNA HELICASE"/>
    <property type="match status" value="1"/>
</dbReference>
<comment type="function">
    <text evidence="7">RNA helicase.</text>
</comment>
<evidence type="ECO:0000256" key="4">
    <source>
        <dbReference type="ARBA" id="ARBA00022840"/>
    </source>
</evidence>
<dbReference type="KEGG" id="egl:EGR_06299"/>
<dbReference type="Pfam" id="PF00271">
    <property type="entry name" value="Helicase_C"/>
    <property type="match status" value="1"/>
</dbReference>
<dbReference type="EMBL" id="APAU02000054">
    <property type="protein sequence ID" value="EUB58875.1"/>
    <property type="molecule type" value="Genomic_DNA"/>
</dbReference>
<evidence type="ECO:0000256" key="8">
    <source>
        <dbReference type="SAM" id="MobiDB-lite"/>
    </source>
</evidence>
<dbReference type="SMART" id="SM00490">
    <property type="entry name" value="HELICc"/>
    <property type="match status" value="1"/>
</dbReference>
<dbReference type="EC" id="3.6.4.13" evidence="7"/>
<evidence type="ECO:0000259" key="9">
    <source>
        <dbReference type="PROSITE" id="PS51192"/>
    </source>
</evidence>
<evidence type="ECO:0000256" key="1">
    <source>
        <dbReference type="ARBA" id="ARBA00022741"/>
    </source>
</evidence>
<comment type="similarity">
    <text evidence="6">Belongs to the DEAD box helicase family.</text>
</comment>
<dbReference type="InterPro" id="IPR014001">
    <property type="entry name" value="Helicase_ATP-bd"/>
</dbReference>
<dbReference type="CDD" id="cd18787">
    <property type="entry name" value="SF2_C_DEAD"/>
    <property type="match status" value="1"/>
</dbReference>
<dbReference type="GeneID" id="36342014"/>
<keyword evidence="12" id="KW-1185">Reference proteome</keyword>
<proteinExistence type="inferred from homology"/>
<feature type="domain" description="Helicase C-terminal" evidence="10">
    <location>
        <begin position="411"/>
        <end position="566"/>
    </location>
</feature>
<dbReference type="PROSITE" id="PS00039">
    <property type="entry name" value="DEAD_ATP_HELICASE"/>
    <property type="match status" value="1"/>
</dbReference>